<reference evidence="16 17" key="1">
    <citation type="submission" date="2016-03" db="EMBL/GenBank/DDBJ databases">
        <title>EvidentialGene: Evidence-directed Construction of Genes on Genomes.</title>
        <authorList>
            <person name="Gilbert D.G."/>
            <person name="Choi J.-H."/>
            <person name="Mockaitis K."/>
            <person name="Colbourne J."/>
            <person name="Pfrender M."/>
        </authorList>
    </citation>
    <scope>NUCLEOTIDE SEQUENCE [LARGE SCALE GENOMIC DNA]</scope>
    <source>
        <strain evidence="16 17">Xinb3</strain>
        <tissue evidence="16">Complete organism</tissue>
    </source>
</reference>
<feature type="transmembrane region" description="Helical" evidence="14">
    <location>
        <begin position="369"/>
        <end position="388"/>
    </location>
</feature>
<feature type="transmembrane region" description="Helical" evidence="14">
    <location>
        <begin position="114"/>
        <end position="136"/>
    </location>
</feature>
<dbReference type="GO" id="GO:0007602">
    <property type="term" value="P:phototransduction"/>
    <property type="evidence" value="ECO:0007669"/>
    <property type="project" value="UniProtKB-KW"/>
</dbReference>
<feature type="transmembrane region" description="Helical" evidence="14">
    <location>
        <begin position="259"/>
        <end position="279"/>
    </location>
</feature>
<evidence type="ECO:0000256" key="2">
    <source>
        <dbReference type="ARBA" id="ARBA00010663"/>
    </source>
</evidence>
<comment type="subcellular location">
    <subcellularLocation>
        <location evidence="1">Membrane</location>
        <topology evidence="1">Multi-pass membrane protein</topology>
    </subcellularLocation>
</comment>
<name>A0A164UEK8_9CRUS</name>
<evidence type="ECO:0000256" key="9">
    <source>
        <dbReference type="ARBA" id="ARBA00023040"/>
    </source>
</evidence>
<evidence type="ECO:0000256" key="10">
    <source>
        <dbReference type="ARBA" id="ARBA00023136"/>
    </source>
</evidence>
<feature type="transmembrane region" description="Helical" evidence="14">
    <location>
        <begin position="206"/>
        <end position="228"/>
    </location>
</feature>
<feature type="transmembrane region" description="Helical" evidence="14">
    <location>
        <begin position="148"/>
        <end position="172"/>
    </location>
</feature>
<dbReference type="PANTHER" id="PTHR24240">
    <property type="entry name" value="OPSIN"/>
    <property type="match status" value="1"/>
</dbReference>
<evidence type="ECO:0000256" key="7">
    <source>
        <dbReference type="ARBA" id="ARBA00022989"/>
    </source>
</evidence>
<evidence type="ECO:0000313" key="17">
    <source>
        <dbReference type="Proteomes" id="UP000076858"/>
    </source>
</evidence>
<evidence type="ECO:0000256" key="14">
    <source>
        <dbReference type="SAM" id="Phobius"/>
    </source>
</evidence>
<dbReference type="CDD" id="cd14969">
    <property type="entry name" value="7tmA_Opsins_type2_animals"/>
    <property type="match status" value="1"/>
</dbReference>
<evidence type="ECO:0000256" key="12">
    <source>
        <dbReference type="ARBA" id="ARBA00023224"/>
    </source>
</evidence>
<keyword evidence="4" id="KW-0716">Sensory transduction</keyword>
<evidence type="ECO:0000256" key="6">
    <source>
        <dbReference type="ARBA" id="ARBA00022925"/>
    </source>
</evidence>
<feature type="transmembrane region" description="Helical" evidence="14">
    <location>
        <begin position="307"/>
        <end position="330"/>
    </location>
</feature>
<keyword evidence="6" id="KW-0681">Retinal protein</keyword>
<evidence type="ECO:0000256" key="5">
    <source>
        <dbReference type="ARBA" id="ARBA00022692"/>
    </source>
</evidence>
<protein>
    <submittedName>
        <fullName evidence="16">G-protein coupled receptor 6</fullName>
    </submittedName>
</protein>
<keyword evidence="10 14" id="KW-0472">Membrane</keyword>
<dbReference type="GO" id="GO:0009881">
    <property type="term" value="F:photoreceptor activity"/>
    <property type="evidence" value="ECO:0007669"/>
    <property type="project" value="UniProtKB-KW"/>
</dbReference>
<dbReference type="OrthoDB" id="2101615at2759"/>
<dbReference type="EMBL" id="LRGB01001581">
    <property type="protein sequence ID" value="KZS11293.1"/>
    <property type="molecule type" value="Genomic_DNA"/>
</dbReference>
<sequence length="656" mass="73369">MQRLRTPLHIDRLRFQNIVDIFSCLLFRLKFNSTKKKSSIIAMASVIKAGSVTLIVLMSFVMCVGSVNRKTSVTVSDYVPRQHLIIITSSNISDGLMTVSGLQLMPTWAYMASAAYLVLISVLGLILNIIVIIVLLNDPKKMTPLNWMLLNLACSDGIIAGFGLVSPIFIYIKKTFQHLLLIDFAPVSIVAALHSGWPFGKDLCTAYAMITSTAGIGSITTLSALAIFRCKLVVQKHLHPPNRVSAFTNRSVRLGQRQAALLLTSIWTYALAVTCPPLLGWGHYGREAAHISCSVNWELKMDGNRSYIFYMFAMGLFLPMVVIITSYSNILRVVRKVKREINQRSIMQIRVQPQKEKNRRSDAAEKRSTVMVAVMIGAFMVAWTPYSILALVEVFSGRRNDSVTSSPALATIPCLFAKTSAVLNPIIYGFLNTQFRSAWEKFSIRFLGRQGLVYNHGMVVGTSSNEQPRELLDMSAAGQLTKTMTQSLALPPERIEQTSLCRPRETIVNDAKESPIIVPERTIESNGLIAAGQEEPVSLEISDISFIFKGQEVLRDLVDQRDPQDRQDLLGQQDQQGLEGRQHLQGRLDREDRQHQLDLLGRQSQLHQQDREDLVVQEDQHLSELEPEQELVPELHRQGDQEDLVGLSKLTATNVS</sequence>
<evidence type="ECO:0000256" key="13">
    <source>
        <dbReference type="ARBA" id="ARBA00023305"/>
    </source>
</evidence>
<dbReference type="PROSITE" id="PS00238">
    <property type="entry name" value="OPSIN"/>
    <property type="match status" value="1"/>
</dbReference>
<keyword evidence="13" id="KW-0844">Vision</keyword>
<keyword evidence="11 16" id="KW-0675">Receptor</keyword>
<dbReference type="Pfam" id="PF00001">
    <property type="entry name" value="7tm_1"/>
    <property type="match status" value="1"/>
</dbReference>
<keyword evidence="12" id="KW-0807">Transducer</keyword>
<keyword evidence="5 14" id="KW-0812">Transmembrane</keyword>
<dbReference type="PROSITE" id="PS50262">
    <property type="entry name" value="G_PROTEIN_RECEP_F1_2"/>
    <property type="match status" value="1"/>
</dbReference>
<dbReference type="GO" id="GO:0004930">
    <property type="term" value="F:G protein-coupled receptor activity"/>
    <property type="evidence" value="ECO:0007669"/>
    <property type="project" value="UniProtKB-KW"/>
</dbReference>
<gene>
    <name evidence="16" type="ORF">APZ42_024079</name>
</gene>
<dbReference type="SUPFAM" id="SSF81321">
    <property type="entry name" value="Family A G protein-coupled receptor-like"/>
    <property type="match status" value="1"/>
</dbReference>
<proteinExistence type="inferred from homology"/>
<dbReference type="Gene3D" id="1.20.1070.10">
    <property type="entry name" value="Rhodopsin 7-helix transmembrane proteins"/>
    <property type="match status" value="1"/>
</dbReference>
<keyword evidence="7 14" id="KW-1133">Transmembrane helix</keyword>
<dbReference type="InterPro" id="IPR000276">
    <property type="entry name" value="GPCR_Rhodpsn"/>
</dbReference>
<dbReference type="PRINTS" id="PR00237">
    <property type="entry name" value="GPCRRHODOPSN"/>
</dbReference>
<evidence type="ECO:0000256" key="11">
    <source>
        <dbReference type="ARBA" id="ARBA00023170"/>
    </source>
</evidence>
<evidence type="ECO:0000313" key="16">
    <source>
        <dbReference type="EMBL" id="KZS11293.1"/>
    </source>
</evidence>
<dbReference type="GO" id="GO:0016020">
    <property type="term" value="C:membrane"/>
    <property type="evidence" value="ECO:0007669"/>
    <property type="project" value="UniProtKB-SubCell"/>
</dbReference>
<keyword evidence="9" id="KW-0297">G-protein coupled receptor</keyword>
<dbReference type="InterPro" id="IPR027430">
    <property type="entry name" value="Retinal_BS"/>
</dbReference>
<keyword evidence="17" id="KW-1185">Reference proteome</keyword>
<comment type="caution">
    <text evidence="16">The sequence shown here is derived from an EMBL/GenBank/DDBJ whole genome shotgun (WGS) entry which is preliminary data.</text>
</comment>
<feature type="domain" description="G-protein coupled receptors family 1 profile" evidence="15">
    <location>
        <begin position="127"/>
        <end position="428"/>
    </location>
</feature>
<keyword evidence="3" id="KW-0600">Photoreceptor protein</keyword>
<evidence type="ECO:0000256" key="8">
    <source>
        <dbReference type="ARBA" id="ARBA00022991"/>
    </source>
</evidence>
<keyword evidence="8" id="KW-0157">Chromophore</keyword>
<evidence type="ECO:0000259" key="15">
    <source>
        <dbReference type="PROSITE" id="PS50262"/>
    </source>
</evidence>
<comment type="similarity">
    <text evidence="2">Belongs to the G-protein coupled receptor 1 family.</text>
</comment>
<accession>A0A164UEK8</accession>
<dbReference type="AlphaFoldDB" id="A0A164UEK8"/>
<organism evidence="16 17">
    <name type="scientific">Daphnia magna</name>
    <dbReference type="NCBI Taxonomy" id="35525"/>
    <lineage>
        <taxon>Eukaryota</taxon>
        <taxon>Metazoa</taxon>
        <taxon>Ecdysozoa</taxon>
        <taxon>Arthropoda</taxon>
        <taxon>Crustacea</taxon>
        <taxon>Branchiopoda</taxon>
        <taxon>Diplostraca</taxon>
        <taxon>Cladocera</taxon>
        <taxon>Anomopoda</taxon>
        <taxon>Daphniidae</taxon>
        <taxon>Daphnia</taxon>
    </lineage>
</organism>
<dbReference type="InterPro" id="IPR017452">
    <property type="entry name" value="GPCR_Rhodpsn_7TM"/>
</dbReference>
<dbReference type="Proteomes" id="UP000076858">
    <property type="component" value="Unassembled WGS sequence"/>
</dbReference>
<dbReference type="GO" id="GO:0007601">
    <property type="term" value="P:visual perception"/>
    <property type="evidence" value="ECO:0007669"/>
    <property type="project" value="UniProtKB-KW"/>
</dbReference>
<evidence type="ECO:0000256" key="3">
    <source>
        <dbReference type="ARBA" id="ARBA00022543"/>
    </source>
</evidence>
<dbReference type="STRING" id="35525.A0A164UEK8"/>
<evidence type="ECO:0000256" key="4">
    <source>
        <dbReference type="ARBA" id="ARBA00022606"/>
    </source>
</evidence>
<evidence type="ECO:0000256" key="1">
    <source>
        <dbReference type="ARBA" id="ARBA00004141"/>
    </source>
</evidence>
<dbReference type="InterPro" id="IPR050125">
    <property type="entry name" value="GPCR_opsins"/>
</dbReference>
<feature type="transmembrane region" description="Helical" evidence="14">
    <location>
        <begin position="40"/>
        <end position="62"/>
    </location>
</feature>